<dbReference type="GO" id="GO:0006302">
    <property type="term" value="P:double-strand break repair"/>
    <property type="evidence" value="ECO:0007669"/>
    <property type="project" value="InterPro"/>
</dbReference>
<dbReference type="Gene3D" id="1.10.486.10">
    <property type="entry name" value="PCRA, domain 4"/>
    <property type="match status" value="1"/>
</dbReference>
<dbReference type="Gene3D" id="3.90.320.10">
    <property type="match status" value="1"/>
</dbReference>
<keyword evidence="8 15" id="KW-0067">ATP-binding</keyword>
<evidence type="ECO:0000256" key="11">
    <source>
        <dbReference type="ARBA" id="ARBA00023235"/>
    </source>
</evidence>
<dbReference type="PANTHER" id="PTHR11070">
    <property type="entry name" value="UVRD / RECB / PCRA DNA HELICASE FAMILY MEMBER"/>
    <property type="match status" value="1"/>
</dbReference>
<dbReference type="InterPro" id="IPR038726">
    <property type="entry name" value="PDDEXK_AddAB-type"/>
</dbReference>
<dbReference type="EC" id="5.6.2.4" evidence="13"/>
<dbReference type="Gene3D" id="1.10.10.160">
    <property type="match status" value="1"/>
</dbReference>
<keyword evidence="7" id="KW-0269">Exonuclease</keyword>
<evidence type="ECO:0000256" key="5">
    <source>
        <dbReference type="ARBA" id="ARBA00022801"/>
    </source>
</evidence>
<dbReference type="PROSITE" id="PS51217">
    <property type="entry name" value="UVRD_HELICASE_CTER"/>
    <property type="match status" value="1"/>
</dbReference>
<dbReference type="Pfam" id="PF12705">
    <property type="entry name" value="PDDEXK_1"/>
    <property type="match status" value="1"/>
</dbReference>
<evidence type="ECO:0000256" key="1">
    <source>
        <dbReference type="ARBA" id="ARBA00009922"/>
    </source>
</evidence>
<feature type="domain" description="UvrD-like helicase ATP-binding" evidence="16">
    <location>
        <begin position="5"/>
        <end position="451"/>
    </location>
</feature>
<evidence type="ECO:0000256" key="2">
    <source>
        <dbReference type="ARBA" id="ARBA00022722"/>
    </source>
</evidence>
<comment type="similarity">
    <text evidence="1">Belongs to the helicase family. UvrD subfamily.</text>
</comment>
<dbReference type="GO" id="GO:0005829">
    <property type="term" value="C:cytosol"/>
    <property type="evidence" value="ECO:0007669"/>
    <property type="project" value="TreeGrafter"/>
</dbReference>
<evidence type="ECO:0000256" key="13">
    <source>
        <dbReference type="ARBA" id="ARBA00034808"/>
    </source>
</evidence>
<dbReference type="GO" id="GO:0003677">
    <property type="term" value="F:DNA binding"/>
    <property type="evidence" value="ECO:0007669"/>
    <property type="project" value="UniProtKB-KW"/>
</dbReference>
<dbReference type="InterPro" id="IPR014016">
    <property type="entry name" value="UvrD-like_ATP-bd"/>
</dbReference>
<evidence type="ECO:0000259" key="16">
    <source>
        <dbReference type="PROSITE" id="PS51198"/>
    </source>
</evidence>
<evidence type="ECO:0000256" key="4">
    <source>
        <dbReference type="ARBA" id="ARBA00022763"/>
    </source>
</evidence>
<dbReference type="InterPro" id="IPR011335">
    <property type="entry name" value="Restrct_endonuc-II-like"/>
</dbReference>
<proteinExistence type="inferred from homology"/>
<protein>
    <recommendedName>
        <fullName evidence="13">DNA 3'-5' helicase</fullName>
        <ecNumber evidence="13">5.6.2.4</ecNumber>
    </recommendedName>
</protein>
<evidence type="ECO:0000256" key="15">
    <source>
        <dbReference type="PROSITE-ProRule" id="PRU00560"/>
    </source>
</evidence>
<feature type="domain" description="UvrD-like helicase C-terminal" evidence="17">
    <location>
        <begin position="489"/>
        <end position="767"/>
    </location>
</feature>
<comment type="catalytic activity">
    <reaction evidence="12">
        <text>Couples ATP hydrolysis with the unwinding of duplex DNA by translocating in the 3'-5' direction.</text>
        <dbReference type="EC" id="5.6.2.4"/>
    </reaction>
</comment>
<dbReference type="Pfam" id="PF00580">
    <property type="entry name" value="UvrD-helicase"/>
    <property type="match status" value="2"/>
</dbReference>
<evidence type="ECO:0000256" key="14">
    <source>
        <dbReference type="ARBA" id="ARBA00048988"/>
    </source>
</evidence>
<accession>A0A371INQ6</accession>
<keyword evidence="11" id="KW-0413">Isomerase</keyword>
<dbReference type="GO" id="GO:0043138">
    <property type="term" value="F:3'-5' DNA helicase activity"/>
    <property type="evidence" value="ECO:0007669"/>
    <property type="project" value="UniProtKB-EC"/>
</dbReference>
<comment type="caution">
    <text evidence="18">The sequence shown here is derived from an EMBL/GenBank/DDBJ whole genome shotgun (WGS) entry which is preliminary data.</text>
</comment>
<dbReference type="SUPFAM" id="SSF52980">
    <property type="entry name" value="Restriction endonuclease-like"/>
    <property type="match status" value="1"/>
</dbReference>
<dbReference type="InterPro" id="IPR014152">
    <property type="entry name" value="AddA"/>
</dbReference>
<dbReference type="InterPro" id="IPR013986">
    <property type="entry name" value="DExx_box_DNA_helicase_dom_sf"/>
</dbReference>
<dbReference type="GO" id="GO:0000725">
    <property type="term" value="P:recombinational repair"/>
    <property type="evidence" value="ECO:0007669"/>
    <property type="project" value="TreeGrafter"/>
</dbReference>
<dbReference type="PANTHER" id="PTHR11070:SF48">
    <property type="entry name" value="ATP-DEPENDENT HELICASE_NUCLEASE SUBUNIT A"/>
    <property type="match status" value="1"/>
</dbReference>
<evidence type="ECO:0000313" key="18">
    <source>
        <dbReference type="EMBL" id="RDY22115.1"/>
    </source>
</evidence>
<dbReference type="SUPFAM" id="SSF52540">
    <property type="entry name" value="P-loop containing nucleoside triphosphate hydrolases"/>
    <property type="match status" value="1"/>
</dbReference>
<dbReference type="GO" id="GO:0016887">
    <property type="term" value="F:ATP hydrolysis activity"/>
    <property type="evidence" value="ECO:0007669"/>
    <property type="project" value="RHEA"/>
</dbReference>
<dbReference type="InterPro" id="IPR000212">
    <property type="entry name" value="DNA_helicase_UvrD/REP"/>
</dbReference>
<keyword evidence="2" id="KW-0540">Nuclease</keyword>
<dbReference type="EMBL" id="MBEW02000002">
    <property type="protein sequence ID" value="RDY22115.1"/>
    <property type="molecule type" value="Genomic_DNA"/>
</dbReference>
<dbReference type="RefSeq" id="WP_068914256.1">
    <property type="nucleotide sequence ID" value="NZ_MBEW02000002.1"/>
</dbReference>
<keyword evidence="4" id="KW-0227">DNA damage</keyword>
<keyword evidence="19" id="KW-1185">Reference proteome</keyword>
<gene>
    <name evidence="18" type="primary">addA</name>
    <name evidence="18" type="ORF">BBG48_001865</name>
</gene>
<dbReference type="InterPro" id="IPR027417">
    <property type="entry name" value="P-loop_NTPase"/>
</dbReference>
<evidence type="ECO:0000256" key="9">
    <source>
        <dbReference type="ARBA" id="ARBA00023125"/>
    </source>
</evidence>
<keyword evidence="5 15" id="KW-0378">Hydrolase</keyword>
<dbReference type="STRING" id="1871336.BBG48_07555"/>
<organism evidence="18 19">
    <name type="scientific">Criibacterium bergeronii</name>
    <dbReference type="NCBI Taxonomy" id="1871336"/>
    <lineage>
        <taxon>Bacteria</taxon>
        <taxon>Bacillati</taxon>
        <taxon>Bacillota</taxon>
        <taxon>Clostridia</taxon>
        <taxon>Peptostreptococcales</taxon>
        <taxon>Filifactoraceae</taxon>
        <taxon>Criibacterium</taxon>
    </lineage>
</organism>
<dbReference type="InterPro" id="IPR011604">
    <property type="entry name" value="PDDEXK-like_dom_sf"/>
</dbReference>
<dbReference type="Pfam" id="PF13361">
    <property type="entry name" value="UvrD_C"/>
    <property type="match status" value="1"/>
</dbReference>
<evidence type="ECO:0000256" key="10">
    <source>
        <dbReference type="ARBA" id="ARBA00023204"/>
    </source>
</evidence>
<dbReference type="Proteomes" id="UP000093352">
    <property type="component" value="Unassembled WGS sequence"/>
</dbReference>
<feature type="binding site" evidence="15">
    <location>
        <begin position="26"/>
        <end position="33"/>
    </location>
    <ligand>
        <name>ATP</name>
        <dbReference type="ChEBI" id="CHEBI:30616"/>
    </ligand>
</feature>
<evidence type="ECO:0000256" key="3">
    <source>
        <dbReference type="ARBA" id="ARBA00022741"/>
    </source>
</evidence>
<dbReference type="PROSITE" id="PS51198">
    <property type="entry name" value="UVRD_HELICASE_ATP_BIND"/>
    <property type="match status" value="1"/>
</dbReference>
<dbReference type="InterPro" id="IPR014017">
    <property type="entry name" value="DNA_helicase_UvrD-like_C"/>
</dbReference>
<keyword evidence="9" id="KW-0238">DNA-binding</keyword>
<dbReference type="GO" id="GO:0004527">
    <property type="term" value="F:exonuclease activity"/>
    <property type="evidence" value="ECO:0007669"/>
    <property type="project" value="UniProtKB-KW"/>
</dbReference>
<sequence>MSEKISWTKSQQKAIDERNKNLIISAAAGSGKTAVLTQRIVDLIEKDKKDISSMLVLTFTKAAAFEMKNRIQKKLSDDLEKNPDNLHLSQQVAKSSTANISTMHSFCIDLLKENFEYLNIDPSFSVGSTATTAMMRAECINQIFLQKYESDDKAFLNLVNTFSAKGDDKVLTRLVYKIYDFVQSKKDMKSWLNEQAEKYNDSNQYLEILKLYIKEKISTTLETTQKLSVDASNFWQPYYEAIKNDEDFLEKISTSIDTDYDEYVELISNFKFKTLGRSKDKNGDELQKQRIKKIRDSIIKTAISDLKGYSAGSKEMTEYMQKTYPIVKALIDLTLEFMELYSQVKKEKSIFDFSDLEHFTLTLLDDEQNRNKIKENYEYIFYDEYQDSNEVQDSIIESLKSDDNLFFVGDVKQSIYGFRLAYPQNFVNRYESYQTDENSEKIDLSENFRSSKQILDFNNKIFEKIMVKQTSLLEYDSSQRLVFPKTKDLNKENNDKNNIQVNLISLEKNDMESDKENLDEPTQELQNDELMAEFTAKSILKLVESDKKVSFKDIVILRRSLAGVSQTYETVFKKYNIPLSIDYSSGKFDVIEVAIFIDLLRIVDNIYQDIPMLSVMMSGIFNFSAEEITQIKIFDKEEKFFYKSAFKYEKENDDDLSKKLSQFFEQISRYSSLQNYMPLDEFIEFLLHDTYYEDFVKTMPGGSLRLDNLDTVKIAVKDFMKSENKTLFYFLIYIYSILTNKSDSMTAKNISDSQNIVRMMTVHKSKGLEFEVVYLNDIQKKINRTDTSDAVLIHSQLGIGLDYTDVEQRYKIATLPKKLISETMKKEQISEEIRILYVALTRAKKKLIINAILDSSANKTYSDIIQSSLNRDFSDMKSFFDFILFALSEQIIDESIYSQDLFNFSIISYEDIVKSLSAHNSNKYYSLDELVYSTAEKNADFIEKKYIPIYTNKVALDTLAKVSVTSLSKTPDSYLLEPTKEYVPYNSTQVDKKQVGTLNHLFLMTLDFTKKYDINSLKSHLEDMVAKKFIKESEKELIELKNIYEFTQSDFYKRIGNSNQIFKEESFITKYKGSLLTGIIDLFFVEGDHIVLIDYKTDDVTEQRAPDHAKIYSKQLFLYKQAIETAFEKKVAQCFIYFLSINKQFEINL</sequence>
<keyword evidence="3 15" id="KW-0547">Nucleotide-binding</keyword>
<comment type="catalytic activity">
    <reaction evidence="14">
        <text>ATP + H2O = ADP + phosphate + H(+)</text>
        <dbReference type="Rhea" id="RHEA:13065"/>
        <dbReference type="ChEBI" id="CHEBI:15377"/>
        <dbReference type="ChEBI" id="CHEBI:15378"/>
        <dbReference type="ChEBI" id="CHEBI:30616"/>
        <dbReference type="ChEBI" id="CHEBI:43474"/>
        <dbReference type="ChEBI" id="CHEBI:456216"/>
        <dbReference type="EC" id="5.6.2.4"/>
    </reaction>
</comment>
<name>A0A371INQ6_9FIRM</name>
<evidence type="ECO:0000313" key="19">
    <source>
        <dbReference type="Proteomes" id="UP000093352"/>
    </source>
</evidence>
<keyword evidence="10" id="KW-0234">DNA repair</keyword>
<evidence type="ECO:0000256" key="12">
    <source>
        <dbReference type="ARBA" id="ARBA00034617"/>
    </source>
</evidence>
<evidence type="ECO:0000256" key="7">
    <source>
        <dbReference type="ARBA" id="ARBA00022839"/>
    </source>
</evidence>
<dbReference type="NCBIfam" id="TIGR02785">
    <property type="entry name" value="addA_Gpos"/>
    <property type="match status" value="1"/>
</dbReference>
<dbReference type="GO" id="GO:0005524">
    <property type="term" value="F:ATP binding"/>
    <property type="evidence" value="ECO:0007669"/>
    <property type="project" value="UniProtKB-UniRule"/>
</dbReference>
<evidence type="ECO:0000259" key="17">
    <source>
        <dbReference type="PROSITE" id="PS51217"/>
    </source>
</evidence>
<evidence type="ECO:0000256" key="8">
    <source>
        <dbReference type="ARBA" id="ARBA00022840"/>
    </source>
</evidence>
<keyword evidence="6 15" id="KW-0347">Helicase</keyword>
<dbReference type="Gene3D" id="3.40.50.300">
    <property type="entry name" value="P-loop containing nucleotide triphosphate hydrolases"/>
    <property type="match status" value="4"/>
</dbReference>
<dbReference type="AlphaFoldDB" id="A0A371INQ6"/>
<dbReference type="GO" id="GO:0033202">
    <property type="term" value="C:DNA helicase complex"/>
    <property type="evidence" value="ECO:0007669"/>
    <property type="project" value="TreeGrafter"/>
</dbReference>
<reference evidence="18 19" key="1">
    <citation type="journal article" date="2016" name="Genome Announc.">
        <title>Draft Genome Sequence of Criibacterium bergeronii gen. nov., sp. nov., Strain CCRI-22567T, Isolated from a Vaginal Sample from a Woman with Bacterial Vaginosis.</title>
        <authorList>
            <person name="Maheux A.F."/>
            <person name="Berube E."/>
            <person name="Boudreau D.K."/>
            <person name="Raymond F."/>
            <person name="Corbeil J."/>
            <person name="Roy P.H."/>
            <person name="Boissinot M."/>
            <person name="Omar R.F."/>
        </authorList>
    </citation>
    <scope>NUCLEOTIDE SEQUENCE [LARGE SCALE GENOMIC DNA]</scope>
    <source>
        <strain evidence="18 19">CCRI-22567</strain>
    </source>
</reference>
<evidence type="ECO:0000256" key="6">
    <source>
        <dbReference type="ARBA" id="ARBA00022806"/>
    </source>
</evidence>